<dbReference type="InParanoid" id="A0A059D3I6"/>
<evidence type="ECO:0000256" key="1">
    <source>
        <dbReference type="SAM" id="Phobius"/>
    </source>
</evidence>
<evidence type="ECO:0000259" key="2">
    <source>
        <dbReference type="Pfam" id="PF10536"/>
    </source>
</evidence>
<reference evidence="3" key="1">
    <citation type="submission" date="2013-07" db="EMBL/GenBank/DDBJ databases">
        <title>The genome of Eucalyptus grandis.</title>
        <authorList>
            <person name="Schmutz J."/>
            <person name="Hayes R."/>
            <person name="Myburg A."/>
            <person name="Tuskan G."/>
            <person name="Grattapaglia D."/>
            <person name="Rokhsar D.S."/>
        </authorList>
    </citation>
    <scope>NUCLEOTIDE SEQUENCE</scope>
    <source>
        <tissue evidence="3">Leaf extractions</tissue>
    </source>
</reference>
<gene>
    <name evidence="3" type="ORF">EUGRSUZ_B01582</name>
</gene>
<dbReference type="PANTHER" id="PTHR48200">
    <property type="entry name" value="PROTEIN, PUTATIVE-RELATED"/>
    <property type="match status" value="1"/>
</dbReference>
<dbReference type="InterPro" id="IPR019557">
    <property type="entry name" value="AminoTfrase-like_pln_mobile"/>
</dbReference>
<proteinExistence type="predicted"/>
<dbReference type="AlphaFoldDB" id="A0A059D3I6"/>
<name>A0A059D3I6_EUCGR</name>
<evidence type="ECO:0000313" key="3">
    <source>
        <dbReference type="EMBL" id="KCW84780.1"/>
    </source>
</evidence>
<dbReference type="EMBL" id="KK198754">
    <property type="protein sequence ID" value="KCW84780.1"/>
    <property type="molecule type" value="Genomic_DNA"/>
</dbReference>
<keyword evidence="1" id="KW-0472">Membrane</keyword>
<dbReference type="Gramene" id="KCW84780">
    <property type="protein sequence ID" value="KCW84780"/>
    <property type="gene ID" value="EUGRSUZ_B01582"/>
</dbReference>
<dbReference type="Pfam" id="PF10536">
    <property type="entry name" value="PMD"/>
    <property type="match status" value="1"/>
</dbReference>
<feature type="transmembrane region" description="Helical" evidence="1">
    <location>
        <begin position="21"/>
        <end position="38"/>
    </location>
</feature>
<keyword evidence="1" id="KW-1133">Transmembrane helix</keyword>
<organism evidence="3">
    <name type="scientific">Eucalyptus grandis</name>
    <name type="common">Flooded gum</name>
    <dbReference type="NCBI Taxonomy" id="71139"/>
    <lineage>
        <taxon>Eukaryota</taxon>
        <taxon>Viridiplantae</taxon>
        <taxon>Streptophyta</taxon>
        <taxon>Embryophyta</taxon>
        <taxon>Tracheophyta</taxon>
        <taxon>Spermatophyta</taxon>
        <taxon>Magnoliopsida</taxon>
        <taxon>eudicotyledons</taxon>
        <taxon>Gunneridae</taxon>
        <taxon>Pentapetalae</taxon>
        <taxon>rosids</taxon>
        <taxon>malvids</taxon>
        <taxon>Myrtales</taxon>
        <taxon>Myrtaceae</taxon>
        <taxon>Myrtoideae</taxon>
        <taxon>Eucalypteae</taxon>
        <taxon>Eucalyptus</taxon>
    </lineage>
</organism>
<feature type="domain" description="Aminotransferase-like plant mobile" evidence="2">
    <location>
        <begin position="47"/>
        <end position="187"/>
    </location>
</feature>
<accession>A0A059D3I6</accession>
<keyword evidence="1" id="KW-0812">Transmembrane</keyword>
<sequence>MPYNFLEKHFRSLEPKSGNQIPRVFLLIFFGFVIFPYTQKTMDPLVTHIVKQVCAFNSNGRGTLRAPLGLLQIWLFSHIKEFAPHMKIIDVTKHHHPILRFSQRNESFPSWSFSMWFHFLKNLNHSLIQWHARWLGNPEVRLFSGVDNPLPLVGLTGLTSYYPLRVLRQYRALQTIPPILKLGLYRIDYHNEVIKENQIDHIKAAIQVAIGIWYSHSSHHVVAIDEADLEGEMKTHQATIDYIYRQVEPELKVQLPDVPEPQRLQQAHIQEQENSVLIDKECLAHENKRLRTISPST</sequence>
<protein>
    <recommendedName>
        <fullName evidence="2">Aminotransferase-like plant mobile domain-containing protein</fullName>
    </recommendedName>
</protein>
<dbReference type="PANTHER" id="PTHR48200:SF1">
    <property type="entry name" value="AMINOTRANSFERASE-LIKE PLANT MOBILE DOMAIN-CONTAINING PROTEIN"/>
    <property type="match status" value="1"/>
</dbReference>